<evidence type="ECO:0000313" key="2">
    <source>
        <dbReference type="EMBL" id="CCH77080.1"/>
    </source>
</evidence>
<accession>A0A077LYM9</accession>
<keyword evidence="1" id="KW-0812">Transmembrane</keyword>
<protein>
    <recommendedName>
        <fullName evidence="4">DUF456 domain-containing protein</fullName>
    </recommendedName>
</protein>
<dbReference type="PANTHER" id="PTHR39165">
    <property type="entry name" value="IG HYPOTHETICAL 17883"/>
    <property type="match status" value="1"/>
</dbReference>
<dbReference type="PANTHER" id="PTHR39165:SF1">
    <property type="entry name" value="DUF456 DOMAIN-CONTAINING PROTEIN"/>
    <property type="match status" value="1"/>
</dbReference>
<evidence type="ECO:0000256" key="1">
    <source>
        <dbReference type="SAM" id="Phobius"/>
    </source>
</evidence>
<keyword evidence="3" id="KW-1185">Reference proteome</keyword>
<evidence type="ECO:0008006" key="4">
    <source>
        <dbReference type="Google" id="ProtNLM"/>
    </source>
</evidence>
<sequence length="175" mass="18235">MLAALADGGAAPAVSYWLPALMIAVGIVGIVVPVLPGLLLAVGGVLVWALMVRSGLAWTVLAACVVLYAAALTAQVLVPGRRLRRQGVTTWTLVLAGIAGIVGFFVVPVVGLPLFFVAAIWVVELLRHRDPAVAWRRTKHALVAVLQSMGIELAAGLLIAFVWGGAAIATWRSST</sequence>
<name>A0A077LYM9_9MICO</name>
<dbReference type="Pfam" id="PF04306">
    <property type="entry name" value="DUF456"/>
    <property type="match status" value="1"/>
</dbReference>
<organism evidence="2 3">
    <name type="scientific">Nostocoides japonicum T1-X7</name>
    <dbReference type="NCBI Taxonomy" id="1194083"/>
    <lineage>
        <taxon>Bacteria</taxon>
        <taxon>Bacillati</taxon>
        <taxon>Actinomycetota</taxon>
        <taxon>Actinomycetes</taxon>
        <taxon>Micrococcales</taxon>
        <taxon>Intrasporangiaceae</taxon>
        <taxon>Nostocoides</taxon>
    </lineage>
</organism>
<feature type="transmembrane region" description="Helical" evidence="1">
    <location>
        <begin position="144"/>
        <end position="171"/>
    </location>
</feature>
<feature type="transmembrane region" description="Helical" evidence="1">
    <location>
        <begin position="56"/>
        <end position="78"/>
    </location>
</feature>
<evidence type="ECO:0000313" key="3">
    <source>
        <dbReference type="Proteomes" id="UP000035721"/>
    </source>
</evidence>
<comment type="caution">
    <text evidence="2">The sequence shown here is derived from an EMBL/GenBank/DDBJ whole genome shotgun (WGS) entry which is preliminary data.</text>
</comment>
<keyword evidence="1" id="KW-1133">Transmembrane helix</keyword>
<dbReference type="RefSeq" id="WP_048553971.1">
    <property type="nucleotide sequence ID" value="NZ_HF570958.1"/>
</dbReference>
<dbReference type="AlphaFoldDB" id="A0A077LYM9"/>
<dbReference type="OrthoDB" id="3577600at2"/>
<dbReference type="STRING" id="1194083.BN12_1620004"/>
<dbReference type="EMBL" id="CAJB01000071">
    <property type="protein sequence ID" value="CCH77080.1"/>
    <property type="molecule type" value="Genomic_DNA"/>
</dbReference>
<dbReference type="Proteomes" id="UP000035721">
    <property type="component" value="Unassembled WGS sequence"/>
</dbReference>
<feature type="transmembrane region" description="Helical" evidence="1">
    <location>
        <begin position="90"/>
        <end position="123"/>
    </location>
</feature>
<proteinExistence type="predicted"/>
<keyword evidence="1" id="KW-0472">Membrane</keyword>
<dbReference type="InterPro" id="IPR007403">
    <property type="entry name" value="DUF456"/>
</dbReference>
<gene>
    <name evidence="2" type="ORF">BN12_1620004</name>
</gene>
<reference evidence="2 3" key="1">
    <citation type="journal article" date="2013" name="ISME J.">
        <title>A metabolic model for members of the genus Tetrasphaera involved in enhanced biological phosphorus removal.</title>
        <authorList>
            <person name="Kristiansen R."/>
            <person name="Nguyen H.T.T."/>
            <person name="Saunders A.M."/>
            <person name="Nielsen J.L."/>
            <person name="Wimmer R."/>
            <person name="Le V.Q."/>
            <person name="McIlroy S.J."/>
            <person name="Petrovski S."/>
            <person name="Seviour R.J."/>
            <person name="Calteau A."/>
            <person name="Nielsen K.L."/>
            <person name="Nielsen P.H."/>
        </authorList>
    </citation>
    <scope>NUCLEOTIDE SEQUENCE [LARGE SCALE GENOMIC DNA]</scope>
    <source>
        <strain evidence="2 3">T1-X7</strain>
    </source>
</reference>
<feature type="transmembrane region" description="Helical" evidence="1">
    <location>
        <begin position="20"/>
        <end position="49"/>
    </location>
</feature>